<dbReference type="GeneID" id="35597895"/>
<protein>
    <submittedName>
        <fullName evidence="1">Uncharacterized protein</fullName>
    </submittedName>
</protein>
<name>A0A2D3UX45_9PEZI</name>
<sequence length="136" mass="14494">MAARGRWTLGPTHICDLAAWRVCFGPGAAVLMAKNPAVRAIKRLKRLFHTAIGSVVQGSATLVQRLQTGLIANGFEWCEKPAAVSAAQAAFGATGWTASMFHSRLLAMSAPSGEVWITVQMQAGFASPFSLYLETT</sequence>
<evidence type="ECO:0000313" key="2">
    <source>
        <dbReference type="Proteomes" id="UP000225277"/>
    </source>
</evidence>
<organism evidence="1 2">
    <name type="scientific">Ramularia collo-cygni</name>
    <dbReference type="NCBI Taxonomy" id="112498"/>
    <lineage>
        <taxon>Eukaryota</taxon>
        <taxon>Fungi</taxon>
        <taxon>Dikarya</taxon>
        <taxon>Ascomycota</taxon>
        <taxon>Pezizomycotina</taxon>
        <taxon>Dothideomycetes</taxon>
        <taxon>Dothideomycetidae</taxon>
        <taxon>Mycosphaerellales</taxon>
        <taxon>Mycosphaerellaceae</taxon>
        <taxon>Ramularia</taxon>
    </lineage>
</organism>
<dbReference type="EMBL" id="FJUY01000003">
    <property type="protein sequence ID" value="CZT16847.1"/>
    <property type="molecule type" value="Genomic_DNA"/>
</dbReference>
<gene>
    <name evidence="1" type="ORF">RCC_02682</name>
</gene>
<reference evidence="1 2" key="1">
    <citation type="submission" date="2016-03" db="EMBL/GenBank/DDBJ databases">
        <authorList>
            <person name="Ploux O."/>
        </authorList>
    </citation>
    <scope>NUCLEOTIDE SEQUENCE [LARGE SCALE GENOMIC DNA]</scope>
    <source>
        <strain evidence="1 2">URUG2</strain>
    </source>
</reference>
<proteinExistence type="predicted"/>
<dbReference type="Proteomes" id="UP000225277">
    <property type="component" value="Unassembled WGS sequence"/>
</dbReference>
<dbReference type="AlphaFoldDB" id="A0A2D3UX45"/>
<keyword evidence="2" id="KW-1185">Reference proteome</keyword>
<accession>A0A2D3UX45</accession>
<evidence type="ECO:0000313" key="1">
    <source>
        <dbReference type="EMBL" id="CZT16847.1"/>
    </source>
</evidence>
<dbReference type="RefSeq" id="XP_023623740.1">
    <property type="nucleotide sequence ID" value="XM_023767972.1"/>
</dbReference>